<dbReference type="PANTHER" id="PTHR34187">
    <property type="entry name" value="FGR18P"/>
    <property type="match status" value="1"/>
</dbReference>
<evidence type="ECO:0000313" key="9">
    <source>
        <dbReference type="Proteomes" id="UP000809829"/>
    </source>
</evidence>
<dbReference type="Pfam" id="PF02656">
    <property type="entry name" value="DUF202"/>
    <property type="match status" value="1"/>
</dbReference>
<reference evidence="8 9" key="1">
    <citation type="submission" date="2021-01" db="EMBL/GenBank/DDBJ databases">
        <title>Genomic Encyclopedia of Type Strains, Phase IV (KMG-IV): sequencing the most valuable type-strain genomes for metagenomic binning, comparative biology and taxonomic classification.</title>
        <authorList>
            <person name="Goeker M."/>
        </authorList>
    </citation>
    <scope>NUCLEOTIDE SEQUENCE [LARGE SCALE GENOMIC DNA]</scope>
    <source>
        <strain evidence="8 9">DSM 104297</strain>
    </source>
</reference>
<evidence type="ECO:0000259" key="7">
    <source>
        <dbReference type="Pfam" id="PF02656"/>
    </source>
</evidence>
<feature type="transmembrane region" description="Helical" evidence="6">
    <location>
        <begin position="99"/>
        <end position="118"/>
    </location>
</feature>
<evidence type="ECO:0000256" key="2">
    <source>
        <dbReference type="ARBA" id="ARBA00022475"/>
    </source>
</evidence>
<comment type="caution">
    <text evidence="8">The sequence shown here is derived from an EMBL/GenBank/DDBJ whole genome shotgun (WGS) entry which is preliminary data.</text>
</comment>
<evidence type="ECO:0000313" key="8">
    <source>
        <dbReference type="EMBL" id="MBM7703957.1"/>
    </source>
</evidence>
<sequence length="120" mass="13554">MKQENVDESKYIQQHLANERTYLAWIRTSISVVGMAFLAVSLYVNFFGVGSIIRENVTVIMMIASISIGVLMIFFATFNYMKKRKDINSGSFRSASTSVVVISMALIFLILLLGLYFFTT</sequence>
<name>A0ABS2QYA5_9BACI</name>
<evidence type="ECO:0000256" key="1">
    <source>
        <dbReference type="ARBA" id="ARBA00004651"/>
    </source>
</evidence>
<gene>
    <name evidence="8" type="ORF">JOC83_002806</name>
</gene>
<proteinExistence type="predicted"/>
<dbReference type="InterPro" id="IPR052053">
    <property type="entry name" value="IM_YidH-like"/>
</dbReference>
<feature type="domain" description="DUF202" evidence="7">
    <location>
        <begin position="14"/>
        <end position="85"/>
    </location>
</feature>
<feature type="transmembrane region" description="Helical" evidence="6">
    <location>
        <begin position="30"/>
        <end position="53"/>
    </location>
</feature>
<keyword evidence="4 6" id="KW-1133">Transmembrane helix</keyword>
<evidence type="ECO:0000256" key="3">
    <source>
        <dbReference type="ARBA" id="ARBA00022692"/>
    </source>
</evidence>
<dbReference type="EMBL" id="JAFBFC010000004">
    <property type="protein sequence ID" value="MBM7703957.1"/>
    <property type="molecule type" value="Genomic_DNA"/>
</dbReference>
<dbReference type="RefSeq" id="WP_205187948.1">
    <property type="nucleotide sequence ID" value="NZ_JAFBFC010000004.1"/>
</dbReference>
<keyword evidence="3 6" id="KW-0812">Transmembrane</keyword>
<feature type="transmembrane region" description="Helical" evidence="6">
    <location>
        <begin position="59"/>
        <end position="78"/>
    </location>
</feature>
<dbReference type="InterPro" id="IPR003807">
    <property type="entry name" value="DUF202"/>
</dbReference>
<keyword evidence="5 6" id="KW-0472">Membrane</keyword>
<protein>
    <submittedName>
        <fullName evidence="8">Membrane protein</fullName>
    </submittedName>
</protein>
<evidence type="ECO:0000256" key="5">
    <source>
        <dbReference type="ARBA" id="ARBA00023136"/>
    </source>
</evidence>
<keyword evidence="2" id="KW-1003">Cell membrane</keyword>
<dbReference type="PANTHER" id="PTHR34187:SF2">
    <property type="entry name" value="DUF202 DOMAIN-CONTAINING PROTEIN"/>
    <property type="match status" value="1"/>
</dbReference>
<evidence type="ECO:0000256" key="6">
    <source>
        <dbReference type="SAM" id="Phobius"/>
    </source>
</evidence>
<organism evidence="8 9">
    <name type="scientific">Priestia iocasae</name>
    <dbReference type="NCBI Taxonomy" id="2291674"/>
    <lineage>
        <taxon>Bacteria</taxon>
        <taxon>Bacillati</taxon>
        <taxon>Bacillota</taxon>
        <taxon>Bacilli</taxon>
        <taxon>Bacillales</taxon>
        <taxon>Bacillaceae</taxon>
        <taxon>Priestia</taxon>
    </lineage>
</organism>
<comment type="subcellular location">
    <subcellularLocation>
        <location evidence="1">Cell membrane</location>
        <topology evidence="1">Multi-pass membrane protein</topology>
    </subcellularLocation>
</comment>
<accession>A0ABS2QYA5</accession>
<dbReference type="Proteomes" id="UP000809829">
    <property type="component" value="Unassembled WGS sequence"/>
</dbReference>
<keyword evidence="9" id="KW-1185">Reference proteome</keyword>
<evidence type="ECO:0000256" key="4">
    <source>
        <dbReference type="ARBA" id="ARBA00022989"/>
    </source>
</evidence>